<accession>A0A9P6KUY1</accession>
<dbReference type="Gene3D" id="3.40.50.720">
    <property type="entry name" value="NAD(P)-binding Rossmann-like Domain"/>
    <property type="match status" value="1"/>
</dbReference>
<dbReference type="GO" id="GO:0004775">
    <property type="term" value="F:succinate-CoA ligase (ADP-forming) activity"/>
    <property type="evidence" value="ECO:0007669"/>
    <property type="project" value="TreeGrafter"/>
</dbReference>
<dbReference type="SUPFAM" id="SSF51735">
    <property type="entry name" value="NAD(P)-binding Rossmann-fold domains"/>
    <property type="match status" value="1"/>
</dbReference>
<dbReference type="Gene3D" id="3.30.470.20">
    <property type="entry name" value="ATP-grasp fold, B domain"/>
    <property type="match status" value="1"/>
</dbReference>
<dbReference type="PRINTS" id="PR01798">
    <property type="entry name" value="SCOASYNTHASE"/>
</dbReference>
<dbReference type="InterPro" id="IPR036291">
    <property type="entry name" value="NAD(P)-bd_dom_sf"/>
</dbReference>
<evidence type="ECO:0000256" key="1">
    <source>
        <dbReference type="SAM" id="MobiDB-lite"/>
    </source>
</evidence>
<dbReference type="Pfam" id="PF00549">
    <property type="entry name" value="Ligase_CoA"/>
    <property type="match status" value="2"/>
</dbReference>
<dbReference type="Gene3D" id="3.40.50.261">
    <property type="entry name" value="Succinyl-CoA synthetase domains"/>
    <property type="match status" value="2"/>
</dbReference>
<dbReference type="Pfam" id="PF02629">
    <property type="entry name" value="CoA_binding"/>
    <property type="match status" value="1"/>
</dbReference>
<dbReference type="InterPro" id="IPR016102">
    <property type="entry name" value="Succinyl-CoA_synth-like"/>
</dbReference>
<sequence length="731" mass="78116">MYRTRCLRARGRFDSRNERAFSRSFSQSVKREGYDDTIQNLKIGKHTRVIFQGFTGKQATANAEESIAWGTNVVGGTNPKKAGTEHLGRPVFASVRDAMKELKPDATGIYVAAPQAAAAIEEAIEAEVGLIVAVAEHIPLHDIMRIHSMLKTQSKSRLVGANAPGIISAIGRCRIGFQPLPTFSPGHVGIVAKSGTLSYETVASLTRAGLGQSLCIGMGGDVIAGTNHVDALKVFEHDEDTEAIILVGELGGTSEEEAADWIRDYKRRVQNPKPITALIGGFQAAPGRIMGHAGAWTGIGEGTAESKYKALESAGVTMVDHPAKFGSVMKGLLAQQPKRPVVAPFSPSAQQVRGHSIHTSARKPINVLQSHNIRGSPPASTLQMRALYINAQQSADLLQSYNIKVSPTPSSSPESNHFIGITVARSARSPCIIAAPTALQSHLPTRVRRFPFDYRTGPSPATINDAIAYLQLDAVPPKAKAQATELISNLWKLYREKEAITATISLSIPEDRDAIEAYDPSVFFDDAAFKSNGRHSDLHALRSASAQSQTDREAEEAGIVYIPLASPASRGPAQTSTQTRASTDPEPRNLVGTLVNGAGLAINTNDVITLRLRPTTASANFLDTGGKATARTIATSFKLILSDPRVGVVFVNIFGGLTLCDMIAHGIVMAFRDVGVRKPVVVRLRGTREAEGQQVLARAGLPIRAFDDFEDAVREVGRLAGEGGKGEGSGK</sequence>
<dbReference type="GO" id="GO:0004776">
    <property type="term" value="F:succinate-CoA ligase (GDP-forming) activity"/>
    <property type="evidence" value="ECO:0007669"/>
    <property type="project" value="TreeGrafter"/>
</dbReference>
<evidence type="ECO:0000259" key="2">
    <source>
        <dbReference type="SMART" id="SM00881"/>
    </source>
</evidence>
<dbReference type="GO" id="GO:0005739">
    <property type="term" value="C:mitochondrion"/>
    <property type="evidence" value="ECO:0007669"/>
    <property type="project" value="TreeGrafter"/>
</dbReference>
<dbReference type="FunFam" id="3.40.50.261:FF:000017">
    <property type="entry name" value="Succinyl-CoA synthetase subunit alpha"/>
    <property type="match status" value="1"/>
</dbReference>
<dbReference type="GO" id="GO:0006099">
    <property type="term" value="P:tricarboxylic acid cycle"/>
    <property type="evidence" value="ECO:0007669"/>
    <property type="project" value="TreeGrafter"/>
</dbReference>
<dbReference type="InterPro" id="IPR005811">
    <property type="entry name" value="SUCC_ACL_C"/>
</dbReference>
<dbReference type="Proteomes" id="UP000756921">
    <property type="component" value="Unassembled WGS sequence"/>
</dbReference>
<gene>
    <name evidence="3" type="ORF">PMIN01_01918</name>
</gene>
<dbReference type="AlphaFoldDB" id="A0A9P6KUY1"/>
<dbReference type="SUPFAM" id="SSF52210">
    <property type="entry name" value="Succinyl-CoA synthetase domains"/>
    <property type="match status" value="2"/>
</dbReference>
<dbReference type="InterPro" id="IPR003781">
    <property type="entry name" value="CoA-bd"/>
</dbReference>
<proteinExistence type="predicted"/>
<dbReference type="FunFam" id="3.40.50.720:FF:000340">
    <property type="entry name" value="Succinyl-CoA synthetase subunit alpha"/>
    <property type="match status" value="1"/>
</dbReference>
<feature type="domain" description="CoA-binding" evidence="2">
    <location>
        <begin position="42"/>
        <end position="138"/>
    </location>
</feature>
<dbReference type="PANTHER" id="PTHR11117:SF6">
    <property type="entry name" value="SYNTHETASE SUBUNIT ALPHA, PUTATIVE (AFU_ORTHOLOGUE AFUA_1G10830)-RELATED"/>
    <property type="match status" value="1"/>
</dbReference>
<dbReference type="SMART" id="SM00881">
    <property type="entry name" value="CoA_binding"/>
    <property type="match status" value="1"/>
</dbReference>
<comment type="caution">
    <text evidence="3">The sequence shown here is derived from an EMBL/GenBank/DDBJ whole genome shotgun (WGS) entry which is preliminary data.</text>
</comment>
<dbReference type="OrthoDB" id="1664372at2759"/>
<reference evidence="3" key="1">
    <citation type="journal article" date="2020" name="Mol. Plant Microbe Interact.">
        <title>Genome Sequence of the Biocontrol Agent Coniothyrium minitans strain Conio (IMI 134523).</title>
        <authorList>
            <person name="Patel D."/>
            <person name="Shittu T.A."/>
            <person name="Baroncelli R."/>
            <person name="Muthumeenakshi S."/>
            <person name="Osborne T.H."/>
            <person name="Janganan T.K."/>
            <person name="Sreenivasaprasad S."/>
        </authorList>
    </citation>
    <scope>NUCLEOTIDE SEQUENCE</scope>
    <source>
        <strain evidence="3">Conio</strain>
    </source>
</reference>
<dbReference type="PANTHER" id="PTHR11117">
    <property type="entry name" value="SUCCINYL-COA LIGASE SUBUNIT ALPHA"/>
    <property type="match status" value="1"/>
</dbReference>
<organism evidence="3 4">
    <name type="scientific">Paraphaeosphaeria minitans</name>
    <dbReference type="NCBI Taxonomy" id="565426"/>
    <lineage>
        <taxon>Eukaryota</taxon>
        <taxon>Fungi</taxon>
        <taxon>Dikarya</taxon>
        <taxon>Ascomycota</taxon>
        <taxon>Pezizomycotina</taxon>
        <taxon>Dothideomycetes</taxon>
        <taxon>Pleosporomycetidae</taxon>
        <taxon>Pleosporales</taxon>
        <taxon>Massarineae</taxon>
        <taxon>Didymosphaeriaceae</taxon>
        <taxon>Paraphaeosphaeria</taxon>
    </lineage>
</organism>
<keyword evidence="4" id="KW-1185">Reference proteome</keyword>
<evidence type="ECO:0000313" key="4">
    <source>
        <dbReference type="Proteomes" id="UP000756921"/>
    </source>
</evidence>
<protein>
    <submittedName>
        <fullName evidence="3">Succinyl-synthetase alpha</fullName>
    </submittedName>
</protein>
<feature type="compositionally biased region" description="Polar residues" evidence="1">
    <location>
        <begin position="572"/>
        <end position="582"/>
    </location>
</feature>
<dbReference type="EMBL" id="WJXW01000002">
    <property type="protein sequence ID" value="KAF9739284.1"/>
    <property type="molecule type" value="Genomic_DNA"/>
</dbReference>
<evidence type="ECO:0000313" key="3">
    <source>
        <dbReference type="EMBL" id="KAF9739284.1"/>
    </source>
</evidence>
<feature type="region of interest" description="Disordered" evidence="1">
    <location>
        <begin position="566"/>
        <end position="589"/>
    </location>
</feature>
<name>A0A9P6KUY1_9PLEO</name>
<dbReference type="GO" id="GO:0009361">
    <property type="term" value="C:succinate-CoA ligase complex (ADP-forming)"/>
    <property type="evidence" value="ECO:0007669"/>
    <property type="project" value="TreeGrafter"/>
</dbReference>